<comment type="subcellular location">
    <subcellularLocation>
        <location evidence="1">Membrane</location>
    </subcellularLocation>
</comment>
<evidence type="ECO:0000256" key="2">
    <source>
        <dbReference type="ARBA" id="ARBA00023136"/>
    </source>
</evidence>
<feature type="signal peptide" evidence="3">
    <location>
        <begin position="1"/>
        <end position="22"/>
    </location>
</feature>
<evidence type="ECO:0000259" key="5">
    <source>
        <dbReference type="Pfam" id="PF07244"/>
    </source>
</evidence>
<dbReference type="STRING" id="1123069.ruthe_02047"/>
<keyword evidence="3" id="KW-0732">Signal</keyword>
<evidence type="ECO:0000259" key="4">
    <source>
        <dbReference type="Pfam" id="PF01103"/>
    </source>
</evidence>
<keyword evidence="7" id="KW-1185">Reference proteome</keyword>
<dbReference type="InterPro" id="IPR010827">
    <property type="entry name" value="BamA/TamA_POTRA"/>
</dbReference>
<gene>
    <name evidence="6" type="ORF">ruthe_02047</name>
</gene>
<dbReference type="InterPro" id="IPR000184">
    <property type="entry name" value="Bac_surfAg_D15"/>
</dbReference>
<accession>S9QYM6</accession>
<organism evidence="6 7">
    <name type="scientific">Rubellimicrobium thermophilum DSM 16684</name>
    <dbReference type="NCBI Taxonomy" id="1123069"/>
    <lineage>
        <taxon>Bacteria</taxon>
        <taxon>Pseudomonadati</taxon>
        <taxon>Pseudomonadota</taxon>
        <taxon>Alphaproteobacteria</taxon>
        <taxon>Rhodobacterales</taxon>
        <taxon>Roseobacteraceae</taxon>
        <taxon>Rubellimicrobium</taxon>
    </lineage>
</organism>
<evidence type="ECO:0000256" key="1">
    <source>
        <dbReference type="ARBA" id="ARBA00004370"/>
    </source>
</evidence>
<proteinExistence type="predicted"/>
<feature type="domain" description="Bacterial surface antigen (D15)" evidence="4">
    <location>
        <begin position="299"/>
        <end position="604"/>
    </location>
</feature>
<dbReference type="HOGENOM" id="CLU_018618_0_1_5"/>
<comment type="caution">
    <text evidence="6">The sequence shown here is derived from an EMBL/GenBank/DDBJ whole genome shotgun (WGS) entry which is preliminary data.</text>
</comment>
<dbReference type="Pfam" id="PF01103">
    <property type="entry name" value="Omp85"/>
    <property type="match status" value="1"/>
</dbReference>
<evidence type="ECO:0000256" key="3">
    <source>
        <dbReference type="SAM" id="SignalP"/>
    </source>
</evidence>
<feature type="domain" description="POTRA" evidence="5">
    <location>
        <begin position="199"/>
        <end position="253"/>
    </location>
</feature>
<sequence length="604" mass="63181">MPRHALLALALLAAVVGTAVRAQDFALMVPEGTGQELRRALEGASLTLALSEEDAAAPQDIVAAARADYRRLLTALYAEGHYGGTVSITIDGREASAILPLAAPRTVERVVLAVDPGPVFTFGETVIGPLAPGTTLPEDFAAGAIARSETLRAASREAIAAWRQAGHAKAGIGGQEIVARHPQGRLDARLAIDPGPALTFGPVSVSGNARVRTDRILAIAGIPTGARFDPDELDRAAARLRRSGAFNAVALVESETWTPELTLPIAIQTTEALPRRFGFGAEISSADGLSANAFWLHRNLLGGAERLRIEGEIANIEGGALGLSGGGADYALGASFARPATLDPDTDLILSTRLAHQDEQDYRLDRLSFDVGLTRHASETLTLTAAAGLLVAREERAAGSRRYTLLTLPLGAERDRRDDPRDPRGGFYLDLEAMPFLTVAGDSGSGLRLMGDARAYRSLGEAVTLAGRVQAGSVIGPDPVDAPADFLFFSGGGGTVRGQPYQALGVTTTVGSTDLRTGGASFLGFQGEGRIDLRRNIQAAAFADFGFVGPDPVPSDEGDWHAGLGIGARYLSPVGPIRVDLATPATGDDAFSRVFLYIGIGQAF</sequence>
<dbReference type="Proteomes" id="UP000015346">
    <property type="component" value="Unassembled WGS sequence"/>
</dbReference>
<dbReference type="GO" id="GO:0019867">
    <property type="term" value="C:outer membrane"/>
    <property type="evidence" value="ECO:0007669"/>
    <property type="project" value="InterPro"/>
</dbReference>
<evidence type="ECO:0000313" key="6">
    <source>
        <dbReference type="EMBL" id="EPX84687.1"/>
    </source>
</evidence>
<feature type="chain" id="PRO_5004555640" evidence="3">
    <location>
        <begin position="23"/>
        <end position="604"/>
    </location>
</feature>
<name>S9QYM6_9RHOB</name>
<evidence type="ECO:0000313" key="7">
    <source>
        <dbReference type="Proteomes" id="UP000015346"/>
    </source>
</evidence>
<keyword evidence="2" id="KW-0472">Membrane</keyword>
<dbReference type="PATRIC" id="fig|1123069.3.peg.2019"/>
<dbReference type="RefSeq" id="WP_021098131.1">
    <property type="nucleotide sequence ID" value="NZ_KE557321.1"/>
</dbReference>
<dbReference type="AlphaFoldDB" id="S9QYM6"/>
<dbReference type="Pfam" id="PF07244">
    <property type="entry name" value="POTRA"/>
    <property type="match status" value="1"/>
</dbReference>
<dbReference type="OrthoDB" id="9769707at2"/>
<dbReference type="EMBL" id="AOLV01000020">
    <property type="protein sequence ID" value="EPX84687.1"/>
    <property type="molecule type" value="Genomic_DNA"/>
</dbReference>
<reference evidence="6 7" key="1">
    <citation type="journal article" date="2013" name="Stand. Genomic Sci.">
        <title>Genome sequence of the reddish-pigmented Rubellimicrobium thermophilum type strain (DSM 16684(T)), a member of the Roseobacter clade.</title>
        <authorList>
            <person name="Fiebig A."/>
            <person name="Riedel T."/>
            <person name="Gronow S."/>
            <person name="Petersen J."/>
            <person name="Klenk H.P."/>
            <person name="Goker M."/>
        </authorList>
    </citation>
    <scope>NUCLEOTIDE SEQUENCE [LARGE SCALE GENOMIC DNA]</scope>
    <source>
        <strain evidence="6 7">DSM 16684</strain>
    </source>
</reference>
<dbReference type="Gene3D" id="2.40.160.50">
    <property type="entry name" value="membrane protein fhac: a member of the omp85/tpsb transporter family"/>
    <property type="match status" value="1"/>
</dbReference>
<protein>
    <submittedName>
        <fullName evidence="6">Autotransporter secretion outer membrane protein TamA</fullName>
    </submittedName>
</protein>
<dbReference type="Gene3D" id="3.10.20.310">
    <property type="entry name" value="membrane protein fhac"/>
    <property type="match status" value="1"/>
</dbReference>